<keyword evidence="2" id="KW-0238">DNA-binding</keyword>
<dbReference type="InterPro" id="IPR052359">
    <property type="entry name" value="HTH-type_reg/antitoxin"/>
</dbReference>
<gene>
    <name evidence="6" type="ORF">E5F22_24075</name>
    <name evidence="5" type="ORF">G2801_23615</name>
</gene>
<dbReference type="Pfam" id="PF15731">
    <property type="entry name" value="MqsA_antitoxin"/>
    <property type="match status" value="1"/>
</dbReference>
<keyword evidence="1" id="KW-0805">Transcription regulation</keyword>
<reference evidence="5" key="3">
    <citation type="submission" date="2019-04" db="EMBL/GenBank/DDBJ databases">
        <authorList>
            <consortium name="NCBI Pathogen Detection Project"/>
        </authorList>
    </citation>
    <scope>NUCLEOTIDE SEQUENCE</scope>
    <source>
        <strain evidence="5">Salmonella enterica</strain>
    </source>
</reference>
<dbReference type="InterPro" id="IPR032758">
    <property type="entry name" value="MqsA/HigA-2"/>
</dbReference>
<reference evidence="6 7" key="2">
    <citation type="submission" date="2019-04" db="EMBL/GenBank/DDBJ databases">
        <title>Development of a multi-locus typing scheme for an Enterobacteriaceae linear plasmid that mediates inter-species transfer of flagella.</title>
        <authorList>
            <person name="Robertson J."/>
            <person name="Lin J."/>
            <person name="Wren-Hedegus A."/>
            <person name="Arya G."/>
            <person name="Carrillo C."/>
            <person name="Nash J.H.E."/>
        </authorList>
    </citation>
    <scope>NUCLEOTIDE SEQUENCE [LARGE SCALE GENOMIC DNA]</scope>
    <source>
        <strain evidence="6 7">SA20130280</strain>
        <plasmid evidence="6">pSA20130280.1</plasmid>
        <plasmid evidence="7">psa20130280.1</plasmid>
    </source>
</reference>
<organism evidence="6 7">
    <name type="scientific">Salmonella senftenberg</name>
    <dbReference type="NCBI Taxonomy" id="28150"/>
    <lineage>
        <taxon>Bacteria</taxon>
        <taxon>Pseudomonadati</taxon>
        <taxon>Pseudomonadota</taxon>
        <taxon>Gammaproteobacteria</taxon>
        <taxon>Enterobacterales</taxon>
        <taxon>Enterobacteriaceae</taxon>
        <taxon>Salmonella</taxon>
    </lineage>
</organism>
<dbReference type="EMBL" id="DAAQSU010000030">
    <property type="protein sequence ID" value="HAE0723586.1"/>
    <property type="molecule type" value="Genomic_DNA"/>
</dbReference>
<geneLocation type="plasmid" evidence="6">
    <name>pSA20130280.1</name>
</geneLocation>
<dbReference type="EMBL" id="CP038594">
    <property type="protein sequence ID" value="QBY65743.1"/>
    <property type="molecule type" value="Genomic_DNA"/>
</dbReference>
<geneLocation type="plasmid" evidence="7">
    <name>psa20130280.1</name>
</geneLocation>
<dbReference type="InterPro" id="IPR010982">
    <property type="entry name" value="Lambda_DNA-bd_dom_sf"/>
</dbReference>
<evidence type="ECO:0000256" key="2">
    <source>
        <dbReference type="ARBA" id="ARBA00023125"/>
    </source>
</evidence>
<dbReference type="SMART" id="SM00530">
    <property type="entry name" value="HTH_XRE"/>
    <property type="match status" value="1"/>
</dbReference>
<dbReference type="AlphaFoldDB" id="A0A4V1C157"/>
<dbReference type="GO" id="GO:0003677">
    <property type="term" value="F:DNA binding"/>
    <property type="evidence" value="ECO:0007669"/>
    <property type="project" value="UniProtKB-KW"/>
</dbReference>
<dbReference type="RefSeq" id="WP_001763178.1">
    <property type="nucleotide sequence ID" value="NZ_CP038592.1"/>
</dbReference>
<name>A0A4V1C157_SALSE</name>
<dbReference type="CDD" id="cd00093">
    <property type="entry name" value="HTH_XRE"/>
    <property type="match status" value="1"/>
</dbReference>
<proteinExistence type="predicted"/>
<dbReference type="InterPro" id="IPR047761">
    <property type="entry name" value="NadS-like"/>
</dbReference>
<dbReference type="PANTHER" id="PTHR36511:SF3">
    <property type="entry name" value="ANTITOXIN HIGA-2"/>
    <property type="match status" value="1"/>
</dbReference>
<dbReference type="InterPro" id="IPR001387">
    <property type="entry name" value="Cro/C1-type_HTH"/>
</dbReference>
<evidence type="ECO:0000313" key="7">
    <source>
        <dbReference type="Proteomes" id="UP000295223"/>
    </source>
</evidence>
<evidence type="ECO:0000256" key="3">
    <source>
        <dbReference type="ARBA" id="ARBA00023163"/>
    </source>
</evidence>
<feature type="domain" description="HTH cro/C1-type" evidence="4">
    <location>
        <begin position="37"/>
        <end position="90"/>
    </location>
</feature>
<dbReference type="PANTHER" id="PTHR36511">
    <property type="entry name" value="MERR FAMILY BACTERIAL REGULATORY PROTEIN"/>
    <property type="match status" value="1"/>
</dbReference>
<protein>
    <submittedName>
        <fullName evidence="6">Helix-turn-helix domain-containing protein</fullName>
    </submittedName>
</protein>
<evidence type="ECO:0000259" key="4">
    <source>
        <dbReference type="PROSITE" id="PS50943"/>
    </source>
</evidence>
<reference evidence="5" key="1">
    <citation type="journal article" date="2018" name="Genome Biol.">
        <title>SKESA: strategic k-mer extension for scrupulous assemblies.</title>
        <authorList>
            <person name="Souvorov A."/>
            <person name="Agarwala R."/>
            <person name="Lipman D.J."/>
        </authorList>
    </citation>
    <scope>NUCLEOTIDE SEQUENCE</scope>
    <source>
        <strain evidence="5">Salmonella enterica</strain>
    </source>
</reference>
<dbReference type="SUPFAM" id="SSF47413">
    <property type="entry name" value="lambda repressor-like DNA-binding domains"/>
    <property type="match status" value="1"/>
</dbReference>
<evidence type="ECO:0000313" key="5">
    <source>
        <dbReference type="EMBL" id="HAE0723586.1"/>
    </source>
</evidence>
<accession>A0A4V1C157</accession>
<evidence type="ECO:0000313" key="6">
    <source>
        <dbReference type="EMBL" id="QBY65743.1"/>
    </source>
</evidence>
<dbReference type="Proteomes" id="UP000295223">
    <property type="component" value="Plasmid pSA20130280.1"/>
</dbReference>
<keyword evidence="3" id="KW-0804">Transcription</keyword>
<sequence>MRKELFDDLIESVNEAVAIKRGLVAPARVTTFEMPDVKAIRTKAKLKQNEFAQVVGVSPSLVQAWEQQKRTPTGSSLKLLRVIEKHPDMLNLFRTA</sequence>
<dbReference type="Gene3D" id="1.10.260.40">
    <property type="entry name" value="lambda repressor-like DNA-binding domains"/>
    <property type="match status" value="1"/>
</dbReference>
<keyword evidence="6" id="KW-0614">Plasmid</keyword>
<dbReference type="PROSITE" id="PS50943">
    <property type="entry name" value="HTH_CROC1"/>
    <property type="match status" value="1"/>
</dbReference>
<evidence type="ECO:0000256" key="1">
    <source>
        <dbReference type="ARBA" id="ARBA00023015"/>
    </source>
</evidence>
<dbReference type="NCBIfam" id="NF041265">
    <property type="entry name" value="NadS"/>
    <property type="match status" value="1"/>
</dbReference>